<dbReference type="SFLD" id="SFLDS00003">
    <property type="entry name" value="Haloacid_Dehalogenase"/>
    <property type="match status" value="1"/>
</dbReference>
<dbReference type="InterPro" id="IPR006439">
    <property type="entry name" value="HAD-SF_hydro_IA"/>
</dbReference>
<keyword evidence="3" id="KW-1185">Reference proteome</keyword>
<evidence type="ECO:0000256" key="1">
    <source>
        <dbReference type="ARBA" id="ARBA00022801"/>
    </source>
</evidence>
<dbReference type="RefSeq" id="WP_258846852.1">
    <property type="nucleotide sequence ID" value="NZ_JANUGX010000023.1"/>
</dbReference>
<dbReference type="NCBIfam" id="TIGR01549">
    <property type="entry name" value="HAD-SF-IA-v1"/>
    <property type="match status" value="1"/>
</dbReference>
<dbReference type="InterPro" id="IPR051540">
    <property type="entry name" value="S-2-haloacid_dehalogenase"/>
</dbReference>
<dbReference type="SFLD" id="SFLDG01129">
    <property type="entry name" value="C1.5:_HAD__Beta-PGM__Phosphata"/>
    <property type="match status" value="1"/>
</dbReference>
<dbReference type="InterPro" id="IPR023214">
    <property type="entry name" value="HAD_sf"/>
</dbReference>
<sequence>MNTFDRHPVKAILFDVYGTLAEIGDKRAPFRRLLQIGARQGRQPGSDDARTLMAQPLGLQDAAALLGIRLSEAEHAQLAADLNAEIASIAPFADTLPTLQALHGRGYKLGLCSNLALDYAAPIMAALPLALDAYTWSFEAAAIKPDPAIYAQACRQLGCAPAEVLMVGDTVDADVEGPRGFGMQALLLDRKGRSRREDALSSLFALCDLL</sequence>
<organism evidence="2 3">
    <name type="scientific">Massilia norwichensis</name>
    <dbReference type="NCBI Taxonomy" id="1442366"/>
    <lineage>
        <taxon>Bacteria</taxon>
        <taxon>Pseudomonadati</taxon>
        <taxon>Pseudomonadota</taxon>
        <taxon>Betaproteobacteria</taxon>
        <taxon>Burkholderiales</taxon>
        <taxon>Oxalobacteraceae</taxon>
        <taxon>Telluria group</taxon>
        <taxon>Massilia</taxon>
    </lineage>
</organism>
<dbReference type="Proteomes" id="UP001205560">
    <property type="component" value="Unassembled WGS sequence"/>
</dbReference>
<dbReference type="Gene3D" id="3.40.50.1000">
    <property type="entry name" value="HAD superfamily/HAD-like"/>
    <property type="match status" value="1"/>
</dbReference>
<evidence type="ECO:0000313" key="2">
    <source>
        <dbReference type="EMBL" id="MCS0591077.1"/>
    </source>
</evidence>
<reference evidence="2 3" key="1">
    <citation type="submission" date="2022-08" db="EMBL/GenBank/DDBJ databases">
        <title>Reclassification of Massilia species as members of the genera Telluria, Duganella, Pseudoduganella, Mokoshia gen. nov. and Zemynaea gen. nov. using orthogonal and non-orthogonal genome-based approaches.</title>
        <authorList>
            <person name="Bowman J.P."/>
        </authorList>
    </citation>
    <scope>NUCLEOTIDE SEQUENCE [LARGE SCALE GENOMIC DNA]</scope>
    <source>
        <strain evidence="2 3">LMG 28164</strain>
    </source>
</reference>
<proteinExistence type="predicted"/>
<evidence type="ECO:0000313" key="3">
    <source>
        <dbReference type="Proteomes" id="UP001205560"/>
    </source>
</evidence>
<dbReference type="EMBL" id="JANUGX010000023">
    <property type="protein sequence ID" value="MCS0591077.1"/>
    <property type="molecule type" value="Genomic_DNA"/>
</dbReference>
<dbReference type="PANTHER" id="PTHR43316:SF3">
    <property type="entry name" value="HALOACID DEHALOGENASE, TYPE II (AFU_ORTHOLOGUE AFUA_2G07750)-RELATED"/>
    <property type="match status" value="1"/>
</dbReference>
<comment type="caution">
    <text evidence="2">The sequence shown here is derived from an EMBL/GenBank/DDBJ whole genome shotgun (WGS) entry which is preliminary data.</text>
</comment>
<dbReference type="Pfam" id="PF00702">
    <property type="entry name" value="Hydrolase"/>
    <property type="match status" value="1"/>
</dbReference>
<name>A0ABT2AAA6_9BURK</name>
<dbReference type="SUPFAM" id="SSF56784">
    <property type="entry name" value="HAD-like"/>
    <property type="match status" value="1"/>
</dbReference>
<accession>A0ABT2AAA6</accession>
<dbReference type="PRINTS" id="PR00413">
    <property type="entry name" value="HADHALOGNASE"/>
</dbReference>
<protein>
    <submittedName>
        <fullName evidence="2">HAD family hydrolase</fullName>
    </submittedName>
</protein>
<dbReference type="PANTHER" id="PTHR43316">
    <property type="entry name" value="HYDROLASE, HALOACID DELAHOGENASE-RELATED"/>
    <property type="match status" value="1"/>
</dbReference>
<keyword evidence="1 2" id="KW-0378">Hydrolase</keyword>
<gene>
    <name evidence="2" type="ORF">NX782_17950</name>
</gene>
<dbReference type="InterPro" id="IPR036412">
    <property type="entry name" value="HAD-like_sf"/>
</dbReference>
<dbReference type="GO" id="GO:0016787">
    <property type="term" value="F:hydrolase activity"/>
    <property type="evidence" value="ECO:0007669"/>
    <property type="project" value="UniProtKB-KW"/>
</dbReference>